<accession>A0AAV0TH57</accession>
<dbReference type="EMBL" id="CANTFL010001021">
    <property type="protein sequence ID" value="CAI5730247.1"/>
    <property type="molecule type" value="Genomic_DNA"/>
</dbReference>
<gene>
    <name evidence="2" type="ORF">HBR001_LOCUS2612</name>
    <name evidence="3" type="ORF">HBR001_LOCUS4788</name>
</gene>
<dbReference type="AlphaFoldDB" id="A0AAV0TH57"/>
<organism evidence="2 4">
    <name type="scientific">Hyaloperonospora brassicae</name>
    <name type="common">Brassica downy mildew</name>
    <name type="synonym">Peronospora brassicae</name>
    <dbReference type="NCBI Taxonomy" id="162125"/>
    <lineage>
        <taxon>Eukaryota</taxon>
        <taxon>Sar</taxon>
        <taxon>Stramenopiles</taxon>
        <taxon>Oomycota</taxon>
        <taxon>Peronosporomycetes</taxon>
        <taxon>Peronosporales</taxon>
        <taxon>Peronosporaceae</taxon>
        <taxon>Hyaloperonospora</taxon>
    </lineage>
</organism>
<proteinExistence type="predicted"/>
<evidence type="ECO:0000256" key="1">
    <source>
        <dbReference type="SAM" id="MobiDB-lite"/>
    </source>
</evidence>
<evidence type="ECO:0000313" key="3">
    <source>
        <dbReference type="EMBL" id="CAI5730247.1"/>
    </source>
</evidence>
<sequence length="309" mass="34623">MALALARLAARRGFSSAHTQRTQFESLCREHEELLPASTVTKRLLDYLLVAPQDVQQVLAADAIRPLPYKTLYAPAQVHRLTPLVQWSFQQVMTAPEVANTVFTALEPHANMARRAMWQQYYRRQFFLSGAPMRAYLLAYKHHKDRVAATQGGQGGVEGESGGEAQEEVEAKGDGDVSLNKDLGMDTASILTDNNEWEWVPSHVALSVAREFCFRGRFDEAIEAYTSLPLSILARQKVAAILHDYEQYPSLLRIFEIHRATGDAAVPLDAALELDALKKIGRVDEVDMRFQALPAKDKCRADIQQLMET</sequence>
<dbReference type="Proteomes" id="UP001162031">
    <property type="component" value="Unassembled WGS sequence"/>
</dbReference>
<evidence type="ECO:0000313" key="2">
    <source>
        <dbReference type="EMBL" id="CAI5721364.1"/>
    </source>
</evidence>
<protein>
    <submittedName>
        <fullName evidence="2">Uncharacterized protein</fullName>
    </submittedName>
</protein>
<feature type="compositionally biased region" description="Gly residues" evidence="1">
    <location>
        <begin position="152"/>
        <end position="162"/>
    </location>
</feature>
<feature type="region of interest" description="Disordered" evidence="1">
    <location>
        <begin position="149"/>
        <end position="177"/>
    </location>
</feature>
<comment type="caution">
    <text evidence="2">The sequence shown here is derived from an EMBL/GenBank/DDBJ whole genome shotgun (WGS) entry which is preliminary data.</text>
</comment>
<dbReference type="EMBL" id="CANTFL010000368">
    <property type="protein sequence ID" value="CAI5721364.1"/>
    <property type="molecule type" value="Genomic_DNA"/>
</dbReference>
<name>A0AAV0TH57_HYABA</name>
<reference evidence="2" key="1">
    <citation type="submission" date="2022-12" db="EMBL/GenBank/DDBJ databases">
        <authorList>
            <person name="Webb A."/>
        </authorList>
    </citation>
    <scope>NUCLEOTIDE SEQUENCE</scope>
    <source>
        <strain evidence="2">Hp1</strain>
    </source>
</reference>
<evidence type="ECO:0000313" key="4">
    <source>
        <dbReference type="Proteomes" id="UP001162031"/>
    </source>
</evidence>
<keyword evidence="4" id="KW-1185">Reference proteome</keyword>